<evidence type="ECO:0000256" key="1">
    <source>
        <dbReference type="SAM" id="Phobius"/>
    </source>
</evidence>
<keyword evidence="1" id="KW-1133">Transmembrane helix</keyword>
<accession>A0A2G9XEU8</accession>
<gene>
    <name evidence="2" type="ORF">COX53_00465</name>
</gene>
<evidence type="ECO:0000313" key="2">
    <source>
        <dbReference type="EMBL" id="PIP04821.1"/>
    </source>
</evidence>
<reference evidence="2 3" key="1">
    <citation type="submission" date="2017-09" db="EMBL/GenBank/DDBJ databases">
        <title>Depth-based differentiation of microbial function through sediment-hosted aquifers and enrichment of novel symbionts in the deep terrestrial subsurface.</title>
        <authorList>
            <person name="Probst A.J."/>
            <person name="Ladd B."/>
            <person name="Jarett J.K."/>
            <person name="Geller-Mcgrath D.E."/>
            <person name="Sieber C.M."/>
            <person name="Emerson J.B."/>
            <person name="Anantharaman K."/>
            <person name="Thomas B.C."/>
            <person name="Malmstrom R."/>
            <person name="Stieglmeier M."/>
            <person name="Klingl A."/>
            <person name="Woyke T."/>
            <person name="Ryan C.M."/>
            <person name="Banfield J.F."/>
        </authorList>
    </citation>
    <scope>NUCLEOTIDE SEQUENCE [LARGE SCALE GENOMIC DNA]</scope>
    <source>
        <strain evidence="2">CG23_combo_of_CG06-09_8_20_14_all_40_14</strain>
    </source>
</reference>
<organism evidence="2 3">
    <name type="scientific">candidate division WWE3 bacterium CG23_combo_of_CG06-09_8_20_14_all_40_14</name>
    <dbReference type="NCBI Taxonomy" id="1975095"/>
    <lineage>
        <taxon>Bacteria</taxon>
        <taxon>Katanobacteria</taxon>
    </lineage>
</organism>
<name>A0A2G9XEU8_UNCKA</name>
<protein>
    <recommendedName>
        <fullName evidence="4">DUF4012 domain-containing protein</fullName>
    </recommendedName>
</protein>
<dbReference type="InterPro" id="IPR025101">
    <property type="entry name" value="DUF4012"/>
</dbReference>
<feature type="transmembrane region" description="Helical" evidence="1">
    <location>
        <begin position="47"/>
        <end position="74"/>
    </location>
</feature>
<comment type="caution">
    <text evidence="2">The sequence shown here is derived from an EMBL/GenBank/DDBJ whole genome shotgun (WGS) entry which is preliminary data.</text>
</comment>
<dbReference type="Proteomes" id="UP000231388">
    <property type="component" value="Unassembled WGS sequence"/>
</dbReference>
<proteinExistence type="predicted"/>
<dbReference type="EMBL" id="PCQY01000006">
    <property type="protein sequence ID" value="PIP04821.1"/>
    <property type="molecule type" value="Genomic_DNA"/>
</dbReference>
<evidence type="ECO:0000313" key="3">
    <source>
        <dbReference type="Proteomes" id="UP000231388"/>
    </source>
</evidence>
<sequence length="666" mass="75483">MKFESFYTAKNTGILKKITSITSKLPSGKKVSGVFSGKLVPKKVKKILVFSVLGVVGIFLIILLVVGIPLMGLYKDALALKSQASSLKQAAKEQDLTKMRNSLTDLKGDVAAFESKYEKRLYLIKNFPVVKDYYKDGKHILKAATYGLELGNVTVGILEPFAGDLGFKVEGRELEENELTNQERLIKILKLLPEFTSEIDKIAEITRKINEELSQINETKYPESIRGIKVRSQLSSLKTVSQELAQKSPQFKELFTSLPILMGIESPKVYMVLMANNYELRMSGGFNTFLVLFKIDKGVPEILSSMDTYDIDRDQFYMVNFNVPYYIRDYLRVSRLYARDATSTSPDFVEASDKFVNEFWRKNGMLYQKLDGILQVDNYVVEDLLRVLGPVDSGGYSVRTDEGNYIGISIKEFNSENVILELEKISGGDLSEIIGRKDIIKYLMNSIMQKALNASTENLLPLSRTVLSLLGSKDIIIRSFDADLQKTLEDLGYAGRVTAVPENLDYLHVNNSNFGAGKRDWIIKRKVVKEVYEEQGQKFGVVALTIINPKSPEWWQWVPFYNDYFRFYVPKGSKLISATASDGQELNAKEYEHLGKTVFEGFFKMKEDSSLTVTYKYSLPQNVDFNNYAVLVQKQPGTRGDIYEVKNDGFSEKFELTSDKTISIQN</sequence>
<dbReference type="AlphaFoldDB" id="A0A2G9XEU8"/>
<dbReference type="Pfam" id="PF13196">
    <property type="entry name" value="DUF4012"/>
    <property type="match status" value="1"/>
</dbReference>
<keyword evidence="1" id="KW-0472">Membrane</keyword>
<evidence type="ECO:0008006" key="4">
    <source>
        <dbReference type="Google" id="ProtNLM"/>
    </source>
</evidence>
<keyword evidence="1" id="KW-0812">Transmembrane</keyword>